<accession>A0A7T5EID6</accession>
<reference evidence="2" key="2">
    <citation type="submission" date="2021-04" db="EMBL/GenBank/DDBJ databases">
        <title>Brevibacillus composti FJAT-54423, complete genome.</title>
        <authorList>
            <person name="Tang R."/>
        </authorList>
    </citation>
    <scope>NUCLEOTIDE SEQUENCE</scope>
    <source>
        <strain evidence="2">FJAT-54424</strain>
    </source>
</reference>
<dbReference type="AlphaFoldDB" id="A0A7T5EID6"/>
<sequence length="251" mass="28076">MDSIRYVAFIDILGFKALVEKFQGRSDELGQMMKELFTSAILAAMTGESVHIRKHPDPRTLPTDVMYYQFSDSVIFYTRDDTSASLEKIVKVLCLLFARASLIGFPLRGGLVKGEIHADPPIILGRAVNKAYELEGKQNWSGLIVDDSCFAGPEEQQTKNGLLQQKWMVKTTVPIKGEPYGAEMHVINWAEFVGLRLSSMEEFQANLTKYVGHPKTEAEKEKIANTISFLKAYIGSSLLPSFLLPAILREP</sequence>
<dbReference type="KEGG" id="bcop:JD108_14650"/>
<name>A0A7T5EID6_9BACL</name>
<dbReference type="EMBL" id="CP066308">
    <property type="protein sequence ID" value="QQE73149.1"/>
    <property type="molecule type" value="Genomic_DNA"/>
</dbReference>
<evidence type="ECO:0008006" key="5">
    <source>
        <dbReference type="Google" id="ProtNLM"/>
    </source>
</evidence>
<evidence type="ECO:0000313" key="2">
    <source>
        <dbReference type="EMBL" id="QUO40227.1"/>
    </source>
</evidence>
<organism evidence="1 3">
    <name type="scientific">Brevibacillus composti</name>
    <dbReference type="NCBI Taxonomy" id="2796470"/>
    <lineage>
        <taxon>Bacteria</taxon>
        <taxon>Bacillati</taxon>
        <taxon>Bacillota</taxon>
        <taxon>Bacilli</taxon>
        <taxon>Bacillales</taxon>
        <taxon>Paenibacillaceae</taxon>
        <taxon>Brevibacillus</taxon>
    </lineage>
</organism>
<reference evidence="1 3" key="1">
    <citation type="submission" date="2020-12" db="EMBL/GenBank/DDBJ databases">
        <title>strain FJAT-54423T represents a novel species of the genus Brevibacillus.</title>
        <authorList>
            <person name="Tang R."/>
        </authorList>
    </citation>
    <scope>NUCLEOTIDE SEQUENCE [LARGE SCALE GENOMIC DNA]</scope>
    <source>
        <strain evidence="1 3">FJAT-54423</strain>
    </source>
</reference>
<gene>
    <name evidence="1" type="ORF">JD108_14650</name>
    <name evidence="2" type="ORF">KDJ56_14595</name>
</gene>
<proteinExistence type="predicted"/>
<evidence type="ECO:0000313" key="3">
    <source>
        <dbReference type="Proteomes" id="UP000595847"/>
    </source>
</evidence>
<evidence type="ECO:0000313" key="1">
    <source>
        <dbReference type="EMBL" id="QQE73149.1"/>
    </source>
</evidence>
<dbReference type="Proteomes" id="UP000677234">
    <property type="component" value="Chromosome"/>
</dbReference>
<protein>
    <recommendedName>
        <fullName evidence="5">Guanylate cyclase domain-containing protein</fullName>
    </recommendedName>
</protein>
<dbReference type="EMBL" id="CP073708">
    <property type="protein sequence ID" value="QUO40227.1"/>
    <property type="molecule type" value="Genomic_DNA"/>
</dbReference>
<evidence type="ECO:0000313" key="4">
    <source>
        <dbReference type="Proteomes" id="UP000677234"/>
    </source>
</evidence>
<dbReference type="Proteomes" id="UP000595847">
    <property type="component" value="Chromosome"/>
</dbReference>
<keyword evidence="4" id="KW-1185">Reference proteome</keyword>
<dbReference type="RefSeq" id="WP_198826779.1">
    <property type="nucleotide sequence ID" value="NZ_CP066308.1"/>
</dbReference>